<feature type="region of interest" description="Disordered" evidence="1">
    <location>
        <begin position="1"/>
        <end position="24"/>
    </location>
</feature>
<gene>
    <name evidence="2" type="ORF">AJAP_41300</name>
</gene>
<reference evidence="2 3" key="1">
    <citation type="journal article" date="2014" name="J. Biotechnol.">
        <title>Complete genome sequence of the actinobacterium Amycolatopsis japonica MG417-CF17(T) (=DSM 44213T) producing (S,S)-N,N'-ethylenediaminedisuccinic acid.</title>
        <authorList>
            <person name="Stegmann E."/>
            <person name="Albersmeier A."/>
            <person name="Spohn M."/>
            <person name="Gert H."/>
            <person name="Weber T."/>
            <person name="Wohlleben W."/>
            <person name="Kalinowski J."/>
            <person name="Ruckert C."/>
        </authorList>
    </citation>
    <scope>NUCLEOTIDE SEQUENCE [LARGE SCALE GENOMIC DNA]</scope>
    <source>
        <strain evidence="3">MG417-CF17 (DSM 44213)</strain>
    </source>
</reference>
<feature type="compositionally biased region" description="Basic and acidic residues" evidence="1">
    <location>
        <begin position="1"/>
        <end position="11"/>
    </location>
</feature>
<feature type="region of interest" description="Disordered" evidence="1">
    <location>
        <begin position="59"/>
        <end position="98"/>
    </location>
</feature>
<evidence type="ECO:0000313" key="3">
    <source>
        <dbReference type="Proteomes" id="UP000028492"/>
    </source>
</evidence>
<dbReference type="EMBL" id="CP008953">
    <property type="protein sequence ID" value="AIG81035.1"/>
    <property type="molecule type" value="Genomic_DNA"/>
</dbReference>
<accession>A0A075VDQ9</accession>
<sequence length="219" mass="23616">MSPTQRIHDHQSQSTPSPVGPETLPMRDLVQRRCLPNLARWDQGAATSGAHVTVRTAGFAPWRTPASRSAPAGATGRARRRGSTAQRAAATGDPWNTTSDHPAHLTAWQCHRVSLAAQRLTPCRPHQGGKACLDTTDPALEMAGAREAEQTGTRTQVETGARWAIQRGQPRSIAATPSKRRPQVRATFQHDHAGSQAEYAGTIPVIRSHAKAPGQWLST</sequence>
<keyword evidence="3" id="KW-1185">Reference proteome</keyword>
<proteinExistence type="predicted"/>
<dbReference type="HOGENOM" id="CLU_1259267_0_0_11"/>
<dbReference type="AlphaFoldDB" id="A0A075VDQ9"/>
<protein>
    <submittedName>
        <fullName evidence="2">Uncharacterized protein</fullName>
    </submittedName>
</protein>
<evidence type="ECO:0000256" key="1">
    <source>
        <dbReference type="SAM" id="MobiDB-lite"/>
    </source>
</evidence>
<dbReference type="KEGG" id="aja:AJAP_41300"/>
<dbReference type="Proteomes" id="UP000028492">
    <property type="component" value="Chromosome"/>
</dbReference>
<feature type="compositionally biased region" description="Low complexity" evidence="1">
    <location>
        <begin position="63"/>
        <end position="76"/>
    </location>
</feature>
<feature type="compositionally biased region" description="Low complexity" evidence="1">
    <location>
        <begin position="83"/>
        <end position="92"/>
    </location>
</feature>
<organism evidence="2 3">
    <name type="scientific">Amycolatopsis japonica</name>
    <dbReference type="NCBI Taxonomy" id="208439"/>
    <lineage>
        <taxon>Bacteria</taxon>
        <taxon>Bacillati</taxon>
        <taxon>Actinomycetota</taxon>
        <taxon>Actinomycetes</taxon>
        <taxon>Pseudonocardiales</taxon>
        <taxon>Pseudonocardiaceae</taxon>
        <taxon>Amycolatopsis</taxon>
        <taxon>Amycolatopsis japonica group</taxon>
    </lineage>
</organism>
<evidence type="ECO:0000313" key="2">
    <source>
        <dbReference type="EMBL" id="AIG81035.1"/>
    </source>
</evidence>
<name>A0A075VDQ9_9PSEU</name>